<dbReference type="InterPro" id="IPR000601">
    <property type="entry name" value="PKD_dom"/>
</dbReference>
<accession>A0A3B0W0E8</accession>
<name>A0A3B0W0E8_9ZZZZ</name>
<dbReference type="Pfam" id="PF19081">
    <property type="entry name" value="Ig_7"/>
    <property type="match status" value="1"/>
</dbReference>
<proteinExistence type="predicted"/>
<dbReference type="InterPro" id="IPR035986">
    <property type="entry name" value="PKD_dom_sf"/>
</dbReference>
<organism evidence="2">
    <name type="scientific">hydrothermal vent metagenome</name>
    <dbReference type="NCBI Taxonomy" id="652676"/>
    <lineage>
        <taxon>unclassified sequences</taxon>
        <taxon>metagenomes</taxon>
        <taxon>ecological metagenomes</taxon>
    </lineage>
</organism>
<dbReference type="Pfam" id="PF19406">
    <property type="entry name" value="PKD_5"/>
    <property type="match status" value="3"/>
</dbReference>
<dbReference type="InterPro" id="IPR045828">
    <property type="entry name" value="PKD_Bacteroidetes"/>
</dbReference>
<dbReference type="InterPro" id="IPR013783">
    <property type="entry name" value="Ig-like_fold"/>
</dbReference>
<feature type="domain" description="PKD" evidence="1">
    <location>
        <begin position="1691"/>
        <end position="1756"/>
    </location>
</feature>
<dbReference type="PROSITE" id="PS50093">
    <property type="entry name" value="PKD"/>
    <property type="match status" value="1"/>
</dbReference>
<dbReference type="EMBL" id="UOFC01000274">
    <property type="protein sequence ID" value="VAW49325.1"/>
    <property type="molecule type" value="Genomic_DNA"/>
</dbReference>
<gene>
    <name evidence="2" type="ORF">MNBD_GAMMA03-160</name>
</gene>
<dbReference type="InterPro" id="IPR013320">
    <property type="entry name" value="ConA-like_dom_sf"/>
</dbReference>
<dbReference type="InterPro" id="IPR044023">
    <property type="entry name" value="Ig_7"/>
</dbReference>
<protein>
    <recommendedName>
        <fullName evidence="1">PKD domain-containing protein</fullName>
    </recommendedName>
</protein>
<dbReference type="SUPFAM" id="SSF49299">
    <property type="entry name" value="PKD domain"/>
    <property type="match status" value="2"/>
</dbReference>
<evidence type="ECO:0000313" key="2">
    <source>
        <dbReference type="EMBL" id="VAW49325.1"/>
    </source>
</evidence>
<dbReference type="Pfam" id="PF18962">
    <property type="entry name" value="Por_Secre_tail"/>
    <property type="match status" value="1"/>
</dbReference>
<dbReference type="InterPro" id="IPR026444">
    <property type="entry name" value="Secre_tail"/>
</dbReference>
<dbReference type="Gene3D" id="2.60.40.10">
    <property type="entry name" value="Immunoglobulins"/>
    <property type="match status" value="2"/>
</dbReference>
<sequence length="2282" mass="241609">MSYFNQRKSIVIVFLCFFVCSGSVFAQWLPGYQYRKPITIQDGQIIGGPHAAMPVLIDISSDPDLLGKAQADGFDIAWADTDGITPLNFELINYSAGDYLGWVAVDLPAAGNKVIYMYYGFVSVISSDPSSTNTWDSNYQAVLHLQESGNGSSNEFRDATSNGIHGRGGSFSQTPNQVAGKFGFAQDFDDGGPQDYIVVNPLIDAAWTQLTAEVWINADNTSDDRIWGKNWGTGTSTDQTWILRKNGSGLGVRMRTDTDNESDFNPFPYSTGIWYLLVVTWDAATNELKVFVNGTQSGATQTLNGSNLYAGPPVDELIIGNSYTIDRGFDGMIQETRVSDILRSPNWIQTEYNSQNNPGAFYFISPEDPPCTLPNILATPGTQDTCAGDLVNIGLSNPNAVGVTAYNWTTVTDPSITPVNPTGSEVPDGFGNATLNQAFTNSGSTVATVTFTISPVDGSCTGESTMVTADIYPVPSATLDVDPPASSQICMNGIVSMTIINSQIGVNYQLQNASNSNPISGLMVGTGSDLIIVSNPITASLTIKVNATFPSVVNCSVDLTDTEAITVQSSSVPTSTSPILICVNDAIPALTASGGGTYTWYDDVALTNLVGTGSPFTPTVLEVDNTTAGTYRLYVTQTTASCESPATAVDVVVNPLPVVANEADKTVCAGAAVSTSFSANTGGGEVFSWTNDNVLIGLPASGVGDLAFNAASNTTGAQIIATISVTATINGCTSTTPETFTITIDPTPVVVQQTDVVGCDSDVQAQLDFTSDTDPGTSYAWSVTNSALLGMPLGTNTTDNIPSFTYASNVTGSDIIGVATVTATEDGCVSSVMSFTITLKANPDVMASNQTICSGETTAIIITNPNAIAGTTFSWTFTQSNITGASTGSGTLIAQDLTVTDGFTQGTVDYTITPTVNGCSGTPIIITVTVDPVPDILAAPAAETICSGETTNISFSTPNGVTGVVYNWVVNVAGGITGASAGSGNLIAQTLLNPNNVAGLVTYTITPTVTVTGCSGLPINVNVVVKPIPTIATTGDEVICSNSSTNIILSNPNNVAGTTFSWVIQSSSNVTGATNGVGNSIVQLLSNTNGTSVGTVTYEITAFSGTCQGGISTVNITVNPDVMVNAGGDQIVCEGSDLVLGGSIVGGILTGVWSTSGDGSFDGIAFGVGTIYTPGAADILSGSVQITLTADDVDGAGGPCPVRTDQFTLQINPVATVSVPADYPICEPTIIPLTGTIGGGAIGGIWQIIAGNGTLSASSVVGNTVLADYSPNVSDVNTIVTLRLVTNDPDGPSEPCTNVSADINITIEESAKVDAGADFEICEDEVGLLNGNVFGSVTTGTWSIVSGGDGTFDNANNVVTNYNPGSNDMLNGATVVLRLTSTNPGTTCGITNDETTVIINKLPEVLLAGLNPVYQEDDLPVDLTGFPTTGGVGVFSGPGVSGSQFLPTIASLTPAINTVVYTFTNSTTGCTNSDSFDVIINPVTTIDFDLEDPVTSTLITQVCGNINLVRIAGSPDVSTGFPLTEFSSTDPLMQSKIQINLGTGQFYVDTDGLPAGIYPITYTFTNSFSATTSFTKSIEVLPAPISDFTVGNFCIDSPIQFTSNATIPIGLIINWEWKIVDPLNNVVGFSTLENPAMSIFNEGNYDIILKVTSSQGCQATQTTNVFFGAVPVVTYKAESFCNGDATRFVANIDFGGQIPSNIVDFTWDYGDGVIDVITGTILTATHNYPGFSNYTTTVTARTEENCLASETQMISIFPYETLNITTDFEYVESFEDAGHGWVAGAELATSFSLASDTSWLLTTPNGSVINSASDGVNSWWTGKNAGGHYNAEQSYVNAPCFDLSALDRPMISLDTWTETKEGTDGALVQYSINGGITWVLLGDVDQGINWYNETRISANPGGGLNGWSGNTGEWVTSRFFLDDIPTANLGQVRFRVVFGSVPVGDLFNGFAFDNVNIRERNRLTIVENFTNVRRNGVDDFYQIMRDYKDERPLDFVYMDYHIPDPEPDSLYNGNKPEPVTRGNLYNISQTNNTVLDGNQYQGSQIFDIDLIKRRSLVDPQFDATIEILPSDSKSIIVKWNIEANEQINTSIIVQTIIIEEEIEYNGNILYNVVKKMLPNPAGWSNNGPFNVGDEFSSQLDWVIDVPLYSSDNLAVIVFVQEKTDGSVPGEIYQATYMKITEPKDPPLILGLEGVLTHAAEAIDIYPNPVTDMLYFETDDVMSGQLEWKIIDQRGVTFAQEEFYFVHGKYEFDTSLIPNGIYYLVVQSKEGALTYDKLIIMHR</sequence>
<dbReference type="Gene3D" id="2.60.120.200">
    <property type="match status" value="1"/>
</dbReference>
<dbReference type="Gene3D" id="2.60.120.260">
    <property type="entry name" value="Galactose-binding domain-like"/>
    <property type="match status" value="1"/>
</dbReference>
<evidence type="ECO:0000259" key="1">
    <source>
        <dbReference type="PROSITE" id="PS50093"/>
    </source>
</evidence>
<dbReference type="SUPFAM" id="SSF49899">
    <property type="entry name" value="Concanavalin A-like lectins/glucanases"/>
    <property type="match status" value="1"/>
</dbReference>
<reference evidence="2" key="1">
    <citation type="submission" date="2018-06" db="EMBL/GenBank/DDBJ databases">
        <authorList>
            <person name="Zhirakovskaya E."/>
        </authorList>
    </citation>
    <scope>NUCLEOTIDE SEQUENCE</scope>
</reference>